<dbReference type="GeneID" id="63742935"/>
<dbReference type="RefSeq" id="YP_010049616.1">
    <property type="nucleotide sequence ID" value="NC_054392.1"/>
</dbReference>
<keyword evidence="2" id="KW-1185">Reference proteome</keyword>
<dbReference type="EMBL" id="MT771339">
    <property type="protein sequence ID" value="QOC55707.1"/>
    <property type="molecule type" value="Genomic_DNA"/>
</dbReference>
<evidence type="ECO:0000313" key="1">
    <source>
        <dbReference type="EMBL" id="QOC55707.1"/>
    </source>
</evidence>
<organism evidence="1 2">
    <name type="scientific">Gordonia phage Archimedes</name>
    <dbReference type="NCBI Taxonomy" id="2759389"/>
    <lineage>
        <taxon>Viruses</taxon>
        <taxon>Duplodnaviria</taxon>
        <taxon>Heunggongvirae</taxon>
        <taxon>Uroviricota</taxon>
        <taxon>Caudoviricetes</taxon>
        <taxon>Archimedesvirus</taxon>
        <taxon>Archimedesvirus archimedes</taxon>
    </lineage>
</organism>
<proteinExistence type="predicted"/>
<reference evidence="1 2" key="1">
    <citation type="submission" date="2020-07" db="EMBL/GenBank/DDBJ databases">
        <authorList>
            <person name="Buterbaugh K.M."/>
            <person name="Dean A.J."/>
            <person name="Durmis N.D."/>
            <person name="Gonzalez I.M."/>
            <person name="Kowalski E.M."/>
            <person name="Mundorff O.G."/>
            <person name="Vimal D."/>
            <person name="Chamarti P.R."/>
            <person name="Xu J."/>
            <person name="Butela K.A."/>
            <person name="Garlena R.A."/>
            <person name="Russell D.A."/>
            <person name="Pope W.H."/>
            <person name="Jacobs-Sera D."/>
            <person name="Hatfull G.F."/>
        </authorList>
    </citation>
    <scope>NUCLEOTIDE SEQUENCE [LARGE SCALE GENOMIC DNA]</scope>
</reference>
<protein>
    <submittedName>
        <fullName evidence="1">Head-to-tail stopper</fullName>
    </submittedName>
</protein>
<gene>
    <name evidence="1" type="primary">7</name>
    <name evidence="1" type="ORF">SEA_ARCHIMEDES_7</name>
</gene>
<sequence>MSFYQQQLTEVRPAEVPAEYGNSIKYDYREEAGAIVAPLAFLVDLQPVSMVRMPDGTRVDPTETRFKFFTPPGRDLQVRKHYRYRWRDQEFDVDGFRRWPSADYPSGVDHVVVELVLREG</sequence>
<dbReference type="Proteomes" id="UP000516653">
    <property type="component" value="Segment"/>
</dbReference>
<name>A0A7L7SNJ4_9CAUD</name>
<evidence type="ECO:0000313" key="2">
    <source>
        <dbReference type="Proteomes" id="UP000516653"/>
    </source>
</evidence>
<accession>A0A7L7SNJ4</accession>
<dbReference type="KEGG" id="vg:63742935"/>